<comment type="caution">
    <text evidence="1">The sequence shown here is derived from an EMBL/GenBank/DDBJ whole genome shotgun (WGS) entry which is preliminary data.</text>
</comment>
<evidence type="ECO:0000313" key="1">
    <source>
        <dbReference type="EMBL" id="CAF5217029.1"/>
    </source>
</evidence>
<gene>
    <name evidence="1" type="ORF">GIL414_LOCUS82206</name>
</gene>
<protein>
    <submittedName>
        <fullName evidence="1">Uncharacterized protein</fullName>
    </submittedName>
</protein>
<name>A0A8S3JE10_9BILA</name>
<proteinExistence type="predicted"/>
<reference evidence="1" key="1">
    <citation type="submission" date="2021-02" db="EMBL/GenBank/DDBJ databases">
        <authorList>
            <person name="Nowell W R."/>
        </authorList>
    </citation>
    <scope>NUCLEOTIDE SEQUENCE</scope>
</reference>
<accession>A0A8S3JE10</accession>
<dbReference type="Proteomes" id="UP000681720">
    <property type="component" value="Unassembled WGS sequence"/>
</dbReference>
<sequence length="204" mass="23689">MPNSIINNLLHEYLFSIGDSYTSQSITPEIVTELIYLYRTIMSRKSSWQLMTIELVFDSVTSSLNTIDWKSLETVDRKQWNYLLASLYILGRYIESYSIGSLVNIHKDRENDECYLGVIIDIDRIACDHATIATFSYLVHYLQANYTEWRVIDDLEIKVDVPPTNLLVLQDMNDSNLALHSLLDTLGYIIQIDKSPSNHYIFYN</sequence>
<dbReference type="AlphaFoldDB" id="A0A8S3JE10"/>
<evidence type="ECO:0000313" key="2">
    <source>
        <dbReference type="Proteomes" id="UP000681720"/>
    </source>
</evidence>
<dbReference type="EMBL" id="CAJOBJ010359481">
    <property type="protein sequence ID" value="CAF5217029.1"/>
    <property type="molecule type" value="Genomic_DNA"/>
</dbReference>
<organism evidence="1 2">
    <name type="scientific">Rotaria magnacalcarata</name>
    <dbReference type="NCBI Taxonomy" id="392030"/>
    <lineage>
        <taxon>Eukaryota</taxon>
        <taxon>Metazoa</taxon>
        <taxon>Spiralia</taxon>
        <taxon>Gnathifera</taxon>
        <taxon>Rotifera</taxon>
        <taxon>Eurotatoria</taxon>
        <taxon>Bdelloidea</taxon>
        <taxon>Philodinida</taxon>
        <taxon>Philodinidae</taxon>
        <taxon>Rotaria</taxon>
    </lineage>
</organism>